<feature type="domain" description="NusG-like N-terminal" evidence="2">
    <location>
        <begin position="10"/>
        <end position="104"/>
    </location>
</feature>
<evidence type="ECO:0000259" key="2">
    <source>
        <dbReference type="Pfam" id="PF02357"/>
    </source>
</evidence>
<dbReference type="SUPFAM" id="SSF82679">
    <property type="entry name" value="N-utilization substance G protein NusG, N-terminal domain"/>
    <property type="match status" value="1"/>
</dbReference>
<dbReference type="Pfam" id="PF02357">
    <property type="entry name" value="NusG"/>
    <property type="match status" value="1"/>
</dbReference>
<dbReference type="RefSeq" id="WP_117347432.1">
    <property type="nucleotide sequence ID" value="NZ_JAJDKX010000010.1"/>
</dbReference>
<dbReference type="GO" id="GO:0006354">
    <property type="term" value="P:DNA-templated transcription elongation"/>
    <property type="evidence" value="ECO:0007669"/>
    <property type="project" value="InterPro"/>
</dbReference>
<dbReference type="AlphaFoldDB" id="A0AAP2UDZ3"/>
<accession>A0AAP2UDZ3</accession>
<comment type="caution">
    <text evidence="3">The sequence shown here is derived from an EMBL/GenBank/DDBJ whole genome shotgun (WGS) entry which is preliminary data.</text>
</comment>
<dbReference type="Proteomes" id="UP001204814">
    <property type="component" value="Unassembled WGS sequence"/>
</dbReference>
<organism evidence="3 4">
    <name type="scientific">Faecalibacillus intestinalis</name>
    <dbReference type="NCBI Taxonomy" id="1982626"/>
    <lineage>
        <taxon>Bacteria</taxon>
        <taxon>Bacillati</taxon>
        <taxon>Bacillota</taxon>
        <taxon>Erysipelotrichia</taxon>
        <taxon>Erysipelotrichales</taxon>
        <taxon>Coprobacillaceae</taxon>
        <taxon>Faecalibacillus</taxon>
    </lineage>
</organism>
<evidence type="ECO:0000313" key="3">
    <source>
        <dbReference type="EMBL" id="MCQ5061331.1"/>
    </source>
</evidence>
<gene>
    <name evidence="3" type="ORF">NE542_05690</name>
</gene>
<dbReference type="InterPro" id="IPR006645">
    <property type="entry name" value="NGN-like_dom"/>
</dbReference>
<dbReference type="InterPro" id="IPR036735">
    <property type="entry name" value="NGN_dom_sf"/>
</dbReference>
<proteinExistence type="predicted"/>
<evidence type="ECO:0000256" key="1">
    <source>
        <dbReference type="ARBA" id="ARBA00023163"/>
    </source>
</evidence>
<protein>
    <recommendedName>
        <fullName evidence="2">NusG-like N-terminal domain-containing protein</fullName>
    </recommendedName>
</protein>
<name>A0AAP2UDZ3_9FIRM</name>
<dbReference type="Gene3D" id="3.30.70.940">
    <property type="entry name" value="NusG, N-terminal domain"/>
    <property type="match status" value="1"/>
</dbReference>
<evidence type="ECO:0000313" key="4">
    <source>
        <dbReference type="Proteomes" id="UP001204814"/>
    </source>
</evidence>
<reference evidence="3" key="1">
    <citation type="submission" date="2022-06" db="EMBL/GenBank/DDBJ databases">
        <title>Isolation of gut microbiota from human fecal samples.</title>
        <authorList>
            <person name="Pamer E.G."/>
            <person name="Barat B."/>
            <person name="Waligurski E."/>
            <person name="Medina S."/>
            <person name="Paddock L."/>
            <person name="Mostad J."/>
        </authorList>
    </citation>
    <scope>NUCLEOTIDE SEQUENCE</scope>
    <source>
        <strain evidence="3">DFI.6.24</strain>
    </source>
</reference>
<dbReference type="EMBL" id="JANGBO010000003">
    <property type="protein sequence ID" value="MCQ5061331.1"/>
    <property type="molecule type" value="Genomic_DNA"/>
</dbReference>
<keyword evidence="1" id="KW-0804">Transcription</keyword>
<sequence>MEVEEDLDIHYYVLYCQSLKIEKLYYVFNNQKDVEAFIPRYEKYIRSKDKVIINPMFPGYLFIKTSKDQIEFDTMLTLMYEQKDGVIKELKKDEVSALTKDEIHLLHLLLNKHYILKISKGYKEDGRLILTEGPLMNLQEHITAIIPKDHLAILNIKFLNRKIKAGLEMQNRNI</sequence>